<evidence type="ECO:0000256" key="1">
    <source>
        <dbReference type="ARBA" id="ARBA00023125"/>
    </source>
</evidence>
<keyword evidence="3" id="KW-0808">Transferase</keyword>
<dbReference type="PROSITE" id="PS50937">
    <property type="entry name" value="HTH_MERR_2"/>
    <property type="match status" value="1"/>
</dbReference>
<evidence type="ECO:0000259" key="2">
    <source>
        <dbReference type="PROSITE" id="PS50937"/>
    </source>
</evidence>
<organism evidence="3 4">
    <name type="scientific">Mycolicibacterium chitae</name>
    <name type="common">Mycobacterium chitae</name>
    <dbReference type="NCBI Taxonomy" id="1792"/>
    <lineage>
        <taxon>Bacteria</taxon>
        <taxon>Bacillati</taxon>
        <taxon>Actinomycetota</taxon>
        <taxon>Actinomycetes</taxon>
        <taxon>Mycobacteriales</taxon>
        <taxon>Mycobacteriaceae</taxon>
        <taxon>Mycolicibacterium</taxon>
    </lineage>
</organism>
<dbReference type="InterPro" id="IPR027417">
    <property type="entry name" value="P-loop_NTPase"/>
</dbReference>
<keyword evidence="1" id="KW-0238">DNA-binding</keyword>
<dbReference type="EMBL" id="LR134355">
    <property type="protein sequence ID" value="VEG49843.1"/>
    <property type="molecule type" value="Genomic_DNA"/>
</dbReference>
<dbReference type="SMART" id="SM00422">
    <property type="entry name" value="HTH_MERR"/>
    <property type="match status" value="1"/>
</dbReference>
<dbReference type="Gene3D" id="1.10.1660.10">
    <property type="match status" value="1"/>
</dbReference>
<dbReference type="InterPro" id="IPR047057">
    <property type="entry name" value="MerR_fam"/>
</dbReference>
<dbReference type="SUPFAM" id="SSF46955">
    <property type="entry name" value="Putative DNA-binding domain"/>
    <property type="match status" value="1"/>
</dbReference>
<sequence>MYAGHKSRRDTEQVAQLADDLTIDEFARVTNTSARNVRAYHERRVLPPPRMVGRTGYYQDLHIQRMAAIQALQAEGFSLAAVRALLDAWESGTTIDELVGAKHDRAATRSGAIDLSALYPLTKFRRPGPHPDHIARGRLVGLLRGDNSPHVQLTAPGGSGKSTLAAEHVRTLAGDCAWVSLDSEDDEASRFWTAVLIGIRTARADFGSDLLSRLTGGADADAVLIDMADILSDRSLSDREDGLTVVLDDLHHVGDEAVMRQLQWFLTHVHPACCRLLICSRTRPRSRRPGWPSAATWWCWTPRTWPSTGPRPASC</sequence>
<reference evidence="3 4" key="1">
    <citation type="submission" date="2018-12" db="EMBL/GenBank/DDBJ databases">
        <authorList>
            <consortium name="Pathogen Informatics"/>
        </authorList>
    </citation>
    <scope>NUCLEOTIDE SEQUENCE [LARGE SCALE GENOMIC DNA]</scope>
    <source>
        <strain evidence="3 4">NCTC10485</strain>
    </source>
</reference>
<name>A0A448IBL5_MYCCI</name>
<dbReference type="EC" id="2.7.11.1" evidence="3"/>
<dbReference type="Pfam" id="PF13411">
    <property type="entry name" value="MerR_1"/>
    <property type="match status" value="1"/>
</dbReference>
<keyword evidence="3" id="KW-0723">Serine/threonine-protein kinase</keyword>
<keyword evidence="4" id="KW-1185">Reference proteome</keyword>
<keyword evidence="3" id="KW-0418">Kinase</keyword>
<dbReference type="Gene3D" id="3.40.50.300">
    <property type="entry name" value="P-loop containing nucleotide triphosphate hydrolases"/>
    <property type="match status" value="1"/>
</dbReference>
<gene>
    <name evidence="3" type="primary">pknK</name>
    <name evidence="3" type="ORF">NCTC10485_04155</name>
</gene>
<dbReference type="Proteomes" id="UP000282551">
    <property type="component" value="Chromosome"/>
</dbReference>
<feature type="domain" description="HTH merR-type" evidence="2">
    <location>
        <begin position="20"/>
        <end position="88"/>
    </location>
</feature>
<proteinExistence type="predicted"/>
<dbReference type="SUPFAM" id="SSF52540">
    <property type="entry name" value="P-loop containing nucleoside triphosphate hydrolases"/>
    <property type="match status" value="1"/>
</dbReference>
<evidence type="ECO:0000313" key="3">
    <source>
        <dbReference type="EMBL" id="VEG49843.1"/>
    </source>
</evidence>
<dbReference type="GO" id="GO:0003677">
    <property type="term" value="F:DNA binding"/>
    <property type="evidence" value="ECO:0007669"/>
    <property type="project" value="UniProtKB-KW"/>
</dbReference>
<protein>
    <submittedName>
        <fullName evidence="3">Serine/threonine protein kinase</fullName>
        <ecNumber evidence="3">2.7.11.1</ecNumber>
    </submittedName>
</protein>
<accession>A0A448IBL5</accession>
<dbReference type="GO" id="GO:0004674">
    <property type="term" value="F:protein serine/threonine kinase activity"/>
    <property type="evidence" value="ECO:0007669"/>
    <property type="project" value="UniProtKB-KW"/>
</dbReference>
<dbReference type="InterPro" id="IPR000551">
    <property type="entry name" value="MerR-type_HTH_dom"/>
</dbReference>
<dbReference type="PANTHER" id="PTHR30204">
    <property type="entry name" value="REDOX-CYCLING DRUG-SENSING TRANSCRIPTIONAL ACTIVATOR SOXR"/>
    <property type="match status" value="1"/>
</dbReference>
<dbReference type="AlphaFoldDB" id="A0A448IBL5"/>
<evidence type="ECO:0000313" key="4">
    <source>
        <dbReference type="Proteomes" id="UP000282551"/>
    </source>
</evidence>
<dbReference type="PANTHER" id="PTHR30204:SF93">
    <property type="entry name" value="HTH MERR-TYPE DOMAIN-CONTAINING PROTEIN"/>
    <property type="match status" value="1"/>
</dbReference>
<dbReference type="InterPro" id="IPR009061">
    <property type="entry name" value="DNA-bd_dom_put_sf"/>
</dbReference>
<dbReference type="GO" id="GO:0003700">
    <property type="term" value="F:DNA-binding transcription factor activity"/>
    <property type="evidence" value="ECO:0007669"/>
    <property type="project" value="InterPro"/>
</dbReference>